<evidence type="ECO:0000256" key="1">
    <source>
        <dbReference type="ARBA" id="ARBA00004170"/>
    </source>
</evidence>
<geneLocation type="chloroplast" evidence="12"/>
<dbReference type="InterPro" id="IPR036771">
    <property type="entry name" value="ATPsynth_dsu/esu_N"/>
</dbReference>
<evidence type="ECO:0000256" key="8">
    <source>
        <dbReference type="ARBA" id="ARBA00023310"/>
    </source>
</evidence>
<evidence type="ECO:0000256" key="3">
    <source>
        <dbReference type="ARBA" id="ARBA00022448"/>
    </source>
</evidence>
<evidence type="ECO:0000256" key="5">
    <source>
        <dbReference type="ARBA" id="ARBA00023078"/>
    </source>
</evidence>
<dbReference type="CDD" id="cd12152">
    <property type="entry name" value="F1-ATPase_delta"/>
    <property type="match status" value="1"/>
</dbReference>
<dbReference type="GO" id="GO:0005524">
    <property type="term" value="F:ATP binding"/>
    <property type="evidence" value="ECO:0007669"/>
    <property type="project" value="UniProtKB-UniRule"/>
</dbReference>
<evidence type="ECO:0000256" key="7">
    <source>
        <dbReference type="ARBA" id="ARBA00023196"/>
    </source>
</evidence>
<organism evidence="12">
    <name type="scientific">Octactis speculum</name>
    <dbReference type="NCBI Taxonomy" id="3111310"/>
    <lineage>
        <taxon>Eukaryota</taxon>
        <taxon>Sar</taxon>
        <taxon>Stramenopiles</taxon>
        <taxon>Ochrophyta</taxon>
        <taxon>Dictyochophyceae</taxon>
        <taxon>Dictyochales</taxon>
        <taxon>Dictyochaceae</taxon>
        <taxon>Octactis</taxon>
    </lineage>
</organism>
<dbReference type="InterPro" id="IPR020546">
    <property type="entry name" value="ATP_synth_F1_dsu/esu_N"/>
</dbReference>
<dbReference type="GO" id="GO:0046933">
    <property type="term" value="F:proton-transporting ATP synthase activity, rotational mechanism"/>
    <property type="evidence" value="ECO:0007669"/>
    <property type="project" value="UniProtKB-UniRule"/>
</dbReference>
<keyword evidence="6 9" id="KW-0472">Membrane</keyword>
<dbReference type="SUPFAM" id="SSF51344">
    <property type="entry name" value="Epsilon subunit of F1F0-ATP synthase N-terminal domain"/>
    <property type="match status" value="1"/>
</dbReference>
<dbReference type="Gene3D" id="2.60.15.10">
    <property type="entry name" value="F0F1 ATP synthase delta/epsilon subunit, N-terminal"/>
    <property type="match status" value="1"/>
</dbReference>
<keyword evidence="5 9" id="KW-0793">Thylakoid</keyword>
<evidence type="ECO:0000259" key="11">
    <source>
        <dbReference type="Pfam" id="PF02823"/>
    </source>
</evidence>
<keyword evidence="9 10" id="KW-0375">Hydrogen ion transport</keyword>
<dbReference type="PANTHER" id="PTHR13822">
    <property type="entry name" value="ATP SYNTHASE DELTA/EPSILON CHAIN"/>
    <property type="match status" value="1"/>
</dbReference>
<dbReference type="GO" id="GO:0009535">
    <property type="term" value="C:chloroplast thylakoid membrane"/>
    <property type="evidence" value="ECO:0007669"/>
    <property type="project" value="UniProtKB-SubCell"/>
</dbReference>
<dbReference type="GeneID" id="40868903"/>
<keyword evidence="3 9" id="KW-0813">Transport</keyword>
<keyword evidence="10 12" id="KW-0934">Plastid</keyword>
<dbReference type="RefSeq" id="YP_009677053.1">
    <property type="nucleotide sequence ID" value="NC_043929.1"/>
</dbReference>
<dbReference type="EMBL" id="MK561359">
    <property type="protein sequence ID" value="QDH81714.1"/>
    <property type="molecule type" value="Genomic_DNA"/>
</dbReference>
<name>A0A514CPM8_9STRA</name>
<keyword evidence="12" id="KW-0150">Chloroplast</keyword>
<evidence type="ECO:0000256" key="6">
    <source>
        <dbReference type="ARBA" id="ARBA00023136"/>
    </source>
</evidence>
<dbReference type="HAMAP" id="MF_00530">
    <property type="entry name" value="ATP_synth_epsil_bac"/>
    <property type="match status" value="1"/>
</dbReference>
<evidence type="ECO:0000256" key="2">
    <source>
        <dbReference type="ARBA" id="ARBA00005712"/>
    </source>
</evidence>
<keyword evidence="7 9" id="KW-0139">CF(1)</keyword>
<evidence type="ECO:0000256" key="10">
    <source>
        <dbReference type="RuleBase" id="RU003655"/>
    </source>
</evidence>
<dbReference type="PANTHER" id="PTHR13822:SF10">
    <property type="entry name" value="ATP SYNTHASE EPSILON CHAIN, CHLOROPLASTIC"/>
    <property type="match status" value="1"/>
</dbReference>
<comment type="subunit">
    <text evidence="9 10">F-type ATPases have 2 components, CF(1) - the catalytic core - and CF(0) - the membrane proton channel. CF(1) has five subunits: alpha(3), beta(3), gamma(1), delta(1), epsilon(1). CF(0) has three main subunits: a, b and c.</text>
</comment>
<dbReference type="Pfam" id="PF02823">
    <property type="entry name" value="ATP-synt_DE_N"/>
    <property type="match status" value="1"/>
</dbReference>
<keyword evidence="8 9" id="KW-0066">ATP synthesis</keyword>
<evidence type="ECO:0000313" key="12">
    <source>
        <dbReference type="EMBL" id="QDH81714.1"/>
    </source>
</evidence>
<keyword evidence="4 9" id="KW-0406">Ion transport</keyword>
<gene>
    <name evidence="9 12" type="primary">atpE</name>
</gene>
<comment type="similarity">
    <text evidence="2 9 10">Belongs to the ATPase epsilon chain family.</text>
</comment>
<dbReference type="InterPro" id="IPR001469">
    <property type="entry name" value="ATP_synth_F1_dsu/esu"/>
</dbReference>
<comment type="subcellular location">
    <subcellularLocation>
        <location evidence="1">Membrane</location>
        <topology evidence="1">Peripheral membrane protein</topology>
    </subcellularLocation>
    <subcellularLocation>
        <location evidence="9">Plastid</location>
        <location evidence="9">Chloroplast thylakoid membrane</location>
        <topology evidence="9">Peripheral membrane protein</topology>
    </subcellularLocation>
</comment>
<dbReference type="GO" id="GO:0045259">
    <property type="term" value="C:proton-transporting ATP synthase complex"/>
    <property type="evidence" value="ECO:0007669"/>
    <property type="project" value="UniProtKB-KW"/>
</dbReference>
<evidence type="ECO:0000256" key="4">
    <source>
        <dbReference type="ARBA" id="ARBA00023065"/>
    </source>
</evidence>
<sequence>MSLKIRIITPDKIVWNTTTTEVILPSTTGPLGILNDHAPLITALDIGVLRIKTNDSWEPIILLGGFAEINNNNIIVLVNGVEEIKKGDVTAAFNEVEDASLVLENAKTDKEKLKASQNLKRIASRAQALTFF</sequence>
<dbReference type="NCBIfam" id="TIGR01216">
    <property type="entry name" value="ATP_synt_epsi"/>
    <property type="match status" value="1"/>
</dbReference>
<feature type="domain" description="ATP synthase F1 complex delta/epsilon subunit N-terminal" evidence="11">
    <location>
        <begin position="3"/>
        <end position="79"/>
    </location>
</feature>
<comment type="function">
    <text evidence="9 10">Produces ATP from ADP in the presence of a proton gradient across the membrane.</text>
</comment>
<reference evidence="12" key="1">
    <citation type="submission" date="2019-02" db="EMBL/GenBank/DDBJ databases">
        <title>Dictyochophyceae plastid genomes reveal unusual variability of their organisation.</title>
        <authorList>
            <person name="Han K.Y."/>
            <person name="Maciszewski K."/>
            <person name="Graf L."/>
            <person name="Andersen R.A."/>
            <person name="Karnkowska A."/>
            <person name="Yoon H.S."/>
        </authorList>
    </citation>
    <scope>NUCLEOTIDE SEQUENCE</scope>
</reference>
<dbReference type="AlphaFoldDB" id="A0A514CPM8"/>
<evidence type="ECO:0000256" key="9">
    <source>
        <dbReference type="HAMAP-Rule" id="MF_00530"/>
    </source>
</evidence>
<protein>
    <recommendedName>
        <fullName evidence="9 10">ATP synthase epsilon chain, chloroplastic</fullName>
    </recommendedName>
    <alternativeName>
        <fullName evidence="9">ATP synthase F1 sector epsilon subunit</fullName>
    </alternativeName>
    <alternativeName>
        <fullName evidence="9">F-ATPase epsilon subunit</fullName>
    </alternativeName>
</protein>
<proteinExistence type="inferred from homology"/>
<accession>A0A514CPM8</accession>